<dbReference type="InterPro" id="IPR013761">
    <property type="entry name" value="SAM/pointed_sf"/>
</dbReference>
<gene>
    <name evidence="2" type="ORF">PECAL_4P04610</name>
</gene>
<dbReference type="AlphaFoldDB" id="A0A8J2SRQ0"/>
<keyword evidence="3" id="KW-1185">Reference proteome</keyword>
<dbReference type="EMBL" id="CAKKNE010000004">
    <property type="protein sequence ID" value="CAH0373276.1"/>
    <property type="molecule type" value="Genomic_DNA"/>
</dbReference>
<evidence type="ECO:0008006" key="4">
    <source>
        <dbReference type="Google" id="ProtNLM"/>
    </source>
</evidence>
<feature type="signal peptide" evidence="1">
    <location>
        <begin position="1"/>
        <end position="18"/>
    </location>
</feature>
<sequence length="265" mass="28483">MALIKLIALAAVAPPAAPLVPRARRRAPLLRRASTQQGTLPPEESAAPDWEAMWAGGGASKEPAPAQRPGPVIRGVSASPAAAAREGFDACVEALKRLNIDARIDVELGDDDGWCRVGVDFQNDVLEAHRRGLRCVFIKQEEERQNDAISSATPPAEGTQKTYTAMGSETYLQDSLLEDFADGVVSSWSEVPDVVAEWTSSATEDLSPAVFAEQLVKAAGGGEFWPRFLEEGIQDVATLKLLTEEDLKELGLPLGCRRRLLAALN</sequence>
<protein>
    <recommendedName>
        <fullName evidence="4">SAM domain-containing protein</fullName>
    </recommendedName>
</protein>
<evidence type="ECO:0000313" key="3">
    <source>
        <dbReference type="Proteomes" id="UP000789595"/>
    </source>
</evidence>
<reference evidence="2" key="1">
    <citation type="submission" date="2021-11" db="EMBL/GenBank/DDBJ databases">
        <authorList>
            <consortium name="Genoscope - CEA"/>
            <person name="William W."/>
        </authorList>
    </citation>
    <scope>NUCLEOTIDE SEQUENCE</scope>
</reference>
<keyword evidence="1" id="KW-0732">Signal</keyword>
<accession>A0A8J2SRQ0</accession>
<evidence type="ECO:0000256" key="1">
    <source>
        <dbReference type="SAM" id="SignalP"/>
    </source>
</evidence>
<evidence type="ECO:0000313" key="2">
    <source>
        <dbReference type="EMBL" id="CAH0373276.1"/>
    </source>
</evidence>
<comment type="caution">
    <text evidence="2">The sequence shown here is derived from an EMBL/GenBank/DDBJ whole genome shotgun (WGS) entry which is preliminary data.</text>
</comment>
<dbReference type="Gene3D" id="1.10.150.50">
    <property type="entry name" value="Transcription Factor, Ets-1"/>
    <property type="match status" value="1"/>
</dbReference>
<dbReference type="SUPFAM" id="SSF47769">
    <property type="entry name" value="SAM/Pointed domain"/>
    <property type="match status" value="1"/>
</dbReference>
<feature type="chain" id="PRO_5035243177" description="SAM domain-containing protein" evidence="1">
    <location>
        <begin position="19"/>
        <end position="265"/>
    </location>
</feature>
<name>A0A8J2SRQ0_9STRA</name>
<dbReference type="Proteomes" id="UP000789595">
    <property type="component" value="Unassembled WGS sequence"/>
</dbReference>
<organism evidence="2 3">
    <name type="scientific">Pelagomonas calceolata</name>
    <dbReference type="NCBI Taxonomy" id="35677"/>
    <lineage>
        <taxon>Eukaryota</taxon>
        <taxon>Sar</taxon>
        <taxon>Stramenopiles</taxon>
        <taxon>Ochrophyta</taxon>
        <taxon>Pelagophyceae</taxon>
        <taxon>Pelagomonadales</taxon>
        <taxon>Pelagomonadaceae</taxon>
        <taxon>Pelagomonas</taxon>
    </lineage>
</organism>
<proteinExistence type="predicted"/>